<keyword evidence="1" id="KW-0175">Coiled coil</keyword>
<evidence type="ECO:0000313" key="3">
    <source>
        <dbReference type="Proteomes" id="UP000078046"/>
    </source>
</evidence>
<dbReference type="OrthoDB" id="568502at2759"/>
<accession>A0A177B9F7</accession>
<feature type="coiled-coil region" evidence="1">
    <location>
        <begin position="506"/>
        <end position="579"/>
    </location>
</feature>
<proteinExistence type="predicted"/>
<gene>
    <name evidence="2" type="ORF">A3Q56_01292</name>
</gene>
<feature type="coiled-coil region" evidence="1">
    <location>
        <begin position="256"/>
        <end position="293"/>
    </location>
</feature>
<sequence length="691" mass="81946">MVETIAENVQNEDQALFLIKRNREINLTCEKSVKKLMEKLKIRDEELNLTNEKLSEITNDFVFNYNIIKLKDEQIILFSKKLQELIYNKNGSDHLINQYKTNLNNVFQMFEHEKEKNRNLNQKCTSLENQDKSKTVNYKIIKNLFKDAIHNVIQSHENLFHININKIDNLNCDKIEDKLIKMTETVSKLKIEREFFKQELLFVKENRSEISIENLNILQQLNELKILNDENKENEIHYLERIKNFENSDIEKNLKISNLEKMRKKSEKNIEKYNKKQNNYKLSLNRYKQLESKSNDLINAHSILSEKYKFEKKRVNLISEHHAGKLTFYENRDSSSNGKISTMEDKIIHLENEKLKYSCELNLLSNQNTILLKEKNNIYNKMNNLIKHNQKILQNNEKLKFENDKNQNIILNLTNSLEACKNINIQSQYPDNSNFVLNLQCENQKLLQAVNNMRSEIQNIQNKKNSEMKMESDSNIYEDSMKNNVKILNARIIMLENLTIEKDTLIRKLQIKYDSLENKMLKLESEPCKTGFELDHLSYKLQKQEKRKNDDIARLVKKLEDTEVDLKQTRQECDEYYRVYLQQQSEILSLRNEVSSKTMLSAKYNNQGFTEKGMKIKQLELHNKILKDKLLLKSKFQNTTMPNINLTNTNDMTNKHKSFKKKIKFKESGNDTEKSMISIPEFSSGIFDPLN</sequence>
<evidence type="ECO:0000313" key="2">
    <source>
        <dbReference type="EMBL" id="OAF70928.1"/>
    </source>
</evidence>
<keyword evidence="3" id="KW-1185">Reference proteome</keyword>
<dbReference type="EMBL" id="LWCA01000098">
    <property type="protein sequence ID" value="OAF70928.1"/>
    <property type="molecule type" value="Genomic_DNA"/>
</dbReference>
<dbReference type="Proteomes" id="UP000078046">
    <property type="component" value="Unassembled WGS sequence"/>
</dbReference>
<organism evidence="2 3">
    <name type="scientific">Intoshia linei</name>
    <dbReference type="NCBI Taxonomy" id="1819745"/>
    <lineage>
        <taxon>Eukaryota</taxon>
        <taxon>Metazoa</taxon>
        <taxon>Spiralia</taxon>
        <taxon>Lophotrochozoa</taxon>
        <taxon>Mesozoa</taxon>
        <taxon>Orthonectida</taxon>
        <taxon>Rhopaluridae</taxon>
        <taxon>Intoshia</taxon>
    </lineage>
</organism>
<name>A0A177B9F7_9BILA</name>
<dbReference type="AlphaFoldDB" id="A0A177B9F7"/>
<reference evidence="2 3" key="1">
    <citation type="submission" date="2016-04" db="EMBL/GenBank/DDBJ databases">
        <title>The genome of Intoshia linei affirms orthonectids as highly simplified spiralians.</title>
        <authorList>
            <person name="Mikhailov K.V."/>
            <person name="Slusarev G.S."/>
            <person name="Nikitin M.A."/>
            <person name="Logacheva M.D."/>
            <person name="Penin A."/>
            <person name="Aleoshin V."/>
            <person name="Panchin Y.V."/>
        </authorList>
    </citation>
    <scope>NUCLEOTIDE SEQUENCE [LARGE SCALE GENOMIC DNA]</scope>
    <source>
        <strain evidence="2">Intl2013</strain>
        <tissue evidence="2">Whole animal</tissue>
    </source>
</reference>
<feature type="coiled-coil region" evidence="1">
    <location>
        <begin position="436"/>
        <end position="470"/>
    </location>
</feature>
<protein>
    <submittedName>
        <fullName evidence="2">Uncharacterized protein</fullName>
    </submittedName>
</protein>
<comment type="caution">
    <text evidence="2">The sequence shown here is derived from an EMBL/GenBank/DDBJ whole genome shotgun (WGS) entry which is preliminary data.</text>
</comment>
<evidence type="ECO:0000256" key="1">
    <source>
        <dbReference type="SAM" id="Coils"/>
    </source>
</evidence>